<dbReference type="Proteomes" id="UP001521785">
    <property type="component" value="Unassembled WGS sequence"/>
</dbReference>
<evidence type="ECO:0000313" key="2">
    <source>
        <dbReference type="EMBL" id="KAL1612108.1"/>
    </source>
</evidence>
<proteinExistence type="predicted"/>
<gene>
    <name evidence="2" type="ORF">SLS60_000331</name>
</gene>
<feature type="region of interest" description="Disordered" evidence="1">
    <location>
        <begin position="97"/>
        <end position="117"/>
    </location>
</feature>
<dbReference type="EMBL" id="JAKJXO020000001">
    <property type="protein sequence ID" value="KAL1612108.1"/>
    <property type="molecule type" value="Genomic_DNA"/>
</dbReference>
<name>A0ABR3S6I1_9PLEO</name>
<protein>
    <recommendedName>
        <fullName evidence="4">F-box domain-containing protein</fullName>
    </recommendedName>
</protein>
<evidence type="ECO:0000313" key="3">
    <source>
        <dbReference type="Proteomes" id="UP001521785"/>
    </source>
</evidence>
<evidence type="ECO:0008006" key="4">
    <source>
        <dbReference type="Google" id="ProtNLM"/>
    </source>
</evidence>
<evidence type="ECO:0000256" key="1">
    <source>
        <dbReference type="SAM" id="MobiDB-lite"/>
    </source>
</evidence>
<reference evidence="2 3" key="1">
    <citation type="submission" date="2024-02" db="EMBL/GenBank/DDBJ databases">
        <title>De novo assembly and annotation of 12 fungi associated with fruit tree decline syndrome in Ontario, Canada.</title>
        <authorList>
            <person name="Sulman M."/>
            <person name="Ellouze W."/>
            <person name="Ilyukhin E."/>
        </authorList>
    </citation>
    <scope>NUCLEOTIDE SEQUENCE [LARGE SCALE GENOMIC DNA]</scope>
    <source>
        <strain evidence="2 3">M42-189</strain>
    </source>
</reference>
<dbReference type="PANTHER" id="PTHR42057:SF2">
    <property type="entry name" value="F-BOX DOMAIN PROTEIN (AFU_ORTHOLOGUE AFUA_4G00200)-RELATED"/>
    <property type="match status" value="1"/>
</dbReference>
<organism evidence="2 3">
    <name type="scientific">Paraconiothyrium brasiliense</name>
    <dbReference type="NCBI Taxonomy" id="300254"/>
    <lineage>
        <taxon>Eukaryota</taxon>
        <taxon>Fungi</taxon>
        <taxon>Dikarya</taxon>
        <taxon>Ascomycota</taxon>
        <taxon>Pezizomycotina</taxon>
        <taxon>Dothideomycetes</taxon>
        <taxon>Pleosporomycetidae</taxon>
        <taxon>Pleosporales</taxon>
        <taxon>Massarineae</taxon>
        <taxon>Didymosphaeriaceae</taxon>
        <taxon>Paraconiothyrium</taxon>
    </lineage>
</organism>
<keyword evidence="3" id="KW-1185">Reference proteome</keyword>
<dbReference type="PANTHER" id="PTHR42057">
    <property type="entry name" value="F-BOX DOMAIN PROTEIN (AFU_ORTHOLOGUE AFUA_4G00200)"/>
    <property type="match status" value="1"/>
</dbReference>
<accession>A0ABR3S6I1</accession>
<sequence length="117" mass="13408">MSTPRPHLLSLAPEIVEHIIKQVSEKNDLSNVRLVCKTLDRYALEELFKDVFVSPSKEHMSAWNSISQDDIRRIPHYAIVQTRPYIEDERMVTALEAQTQGSNELEGIMQQTPEAGF</sequence>
<comment type="caution">
    <text evidence="2">The sequence shown here is derived from an EMBL/GenBank/DDBJ whole genome shotgun (WGS) entry which is preliminary data.</text>
</comment>